<dbReference type="RefSeq" id="WP_150379336.1">
    <property type="nucleotide sequence ID" value="NZ_RZUH01000004.1"/>
</dbReference>
<dbReference type="Proteomes" id="UP000410049">
    <property type="component" value="Unassembled WGS sequence"/>
</dbReference>
<keyword evidence="1" id="KW-0812">Transmembrane</keyword>
<keyword evidence="1" id="KW-0472">Membrane</keyword>
<feature type="transmembrane region" description="Helical" evidence="1">
    <location>
        <begin position="65"/>
        <end position="90"/>
    </location>
</feature>
<evidence type="ECO:0000256" key="1">
    <source>
        <dbReference type="SAM" id="Phobius"/>
    </source>
</evidence>
<proteinExistence type="predicted"/>
<protein>
    <submittedName>
        <fullName evidence="2">Uncharacterized protein</fullName>
    </submittedName>
</protein>
<gene>
    <name evidence="2" type="ORF">EMO91_06940</name>
</gene>
<name>A0A5M9ZL54_9BIFI</name>
<evidence type="ECO:0000313" key="3">
    <source>
        <dbReference type="Proteomes" id="UP000410049"/>
    </source>
</evidence>
<keyword evidence="1" id="KW-1133">Transmembrane helix</keyword>
<sequence length="107" mass="11427">MSADETSVMAPVRIAGNSTLPRRLRRRDPELAFARLLGRIMLAVAAVWLAAMLAGALLAPGLTPAARVATAVVAVVSATAAPIPAIRYAALESHAIGRRRHARRRRR</sequence>
<feature type="transmembrane region" description="Helical" evidence="1">
    <location>
        <begin position="32"/>
        <end position="59"/>
    </location>
</feature>
<dbReference type="AlphaFoldDB" id="A0A5M9ZL54"/>
<reference evidence="2 3" key="1">
    <citation type="journal article" date="2019" name="Syst. Appl. Microbiol.">
        <title>Characterization of Bifidobacterium species in feaces of the Egyptian fruit bat: Description of B. vespertilionis sp. nov. and B. rousetti sp. nov.</title>
        <authorList>
            <person name="Modesto M."/>
            <person name="Satti M."/>
            <person name="Watanabe K."/>
            <person name="Puglisi E."/>
            <person name="Morelli L."/>
            <person name="Huang C.-H."/>
            <person name="Liou J.-S."/>
            <person name="Miyashita M."/>
            <person name="Tamura T."/>
            <person name="Saito S."/>
            <person name="Mori K."/>
            <person name="Huang L."/>
            <person name="Sciavilla P."/>
            <person name="Sandri C."/>
            <person name="Spiezio C."/>
            <person name="Vitali F."/>
            <person name="Cavalieri D."/>
            <person name="Perpetuini G."/>
            <person name="Tofalo R."/>
            <person name="Bonetti A."/>
            <person name="Arita M."/>
            <person name="Mattarelli P."/>
        </authorList>
    </citation>
    <scope>NUCLEOTIDE SEQUENCE [LARGE SCALE GENOMIC DNA]</scope>
    <source>
        <strain evidence="2 3">RST17</strain>
    </source>
</reference>
<organism evidence="2 3">
    <name type="scientific">Bifidobacterium myosotis</name>
    <dbReference type="NCBI Taxonomy" id="1630166"/>
    <lineage>
        <taxon>Bacteria</taxon>
        <taxon>Bacillati</taxon>
        <taxon>Actinomycetota</taxon>
        <taxon>Actinomycetes</taxon>
        <taxon>Bifidobacteriales</taxon>
        <taxon>Bifidobacteriaceae</taxon>
        <taxon>Bifidobacterium</taxon>
    </lineage>
</organism>
<dbReference type="EMBL" id="RZUH01000004">
    <property type="protein sequence ID" value="KAA8828169.1"/>
    <property type="molecule type" value="Genomic_DNA"/>
</dbReference>
<accession>A0A5M9ZL54</accession>
<evidence type="ECO:0000313" key="2">
    <source>
        <dbReference type="EMBL" id="KAA8828169.1"/>
    </source>
</evidence>
<comment type="caution">
    <text evidence="2">The sequence shown here is derived from an EMBL/GenBank/DDBJ whole genome shotgun (WGS) entry which is preliminary data.</text>
</comment>